<evidence type="ECO:0000256" key="1">
    <source>
        <dbReference type="ARBA" id="ARBA00023239"/>
    </source>
</evidence>
<dbReference type="PANTHER" id="PTHR42696:SF2">
    <property type="entry name" value="ASPARTATE AMMONIA-LYASE"/>
    <property type="match status" value="1"/>
</dbReference>
<dbReference type="InterPro" id="IPR008948">
    <property type="entry name" value="L-Aspartase-like"/>
</dbReference>
<dbReference type="HOGENOM" id="CLU_021594_4_1_7"/>
<dbReference type="InterPro" id="IPR024083">
    <property type="entry name" value="Fumarase/histidase_N"/>
</dbReference>
<gene>
    <name evidence="4" type="ordered locus">Dvul_1389</name>
</gene>
<proteinExistence type="predicted"/>
<dbReference type="Gene3D" id="1.20.200.10">
    <property type="entry name" value="Fumarase/aspartase (Central domain)"/>
    <property type="match status" value="1"/>
</dbReference>
<evidence type="ECO:0000313" key="4">
    <source>
        <dbReference type="EMBL" id="ABM28407.1"/>
    </source>
</evidence>
<sequence>MSLSDRDDIRIEHDLLGDCAVPRTALHGAHTQRALSNVALSGRPLHPGIIRAFGAVKRACARTNMNLGHLSREVAEAIIMACDELEDGELCRHIVVDALQGGAGTSANMNVNEVLANRAEEMLGGTRGQYQFVDPLAHVNLHQSTNDVFPTAVRIAALRLLARLEPAIAALQAAFQTHEASFAQVVRLGRTQLQDAVPMTFGAACGAWAEALSRDRWRVFKCSERLRVVNLGGTAIGTGIAAPRSYILSVVDRLREDTCLPLARAENLMDATQNVDAFVEVSGILKAHASNLLKLSSDLRLLASGPGGGIGEVVLPPVQAGSSIMPGKVNPVVCETVAQAAMQATANDLAITLSAQHGQFELNAFMPLIADALLHGIELLTNACDLFRTRCVEGLHPDTETCARHVSTSTATLTALVPEIGYAAASEMARHMREHGTDVFGAAKATGLIDEDRLAGLLSPERLTVLGYKG</sequence>
<dbReference type="AlphaFoldDB" id="A0A0H3A7X2"/>
<dbReference type="InterPro" id="IPR020557">
    <property type="entry name" value="Fumarate_lyase_CS"/>
</dbReference>
<dbReference type="FunFam" id="1.20.200.10:FF:000001">
    <property type="entry name" value="Fumarate hydratase, mitochondrial"/>
    <property type="match status" value="1"/>
</dbReference>
<dbReference type="Pfam" id="PF10415">
    <property type="entry name" value="FumaraseC_C"/>
    <property type="match status" value="1"/>
</dbReference>
<evidence type="ECO:0000313" key="5">
    <source>
        <dbReference type="Proteomes" id="UP000009173"/>
    </source>
</evidence>
<dbReference type="PROSITE" id="PS00163">
    <property type="entry name" value="FUMARATE_LYASES"/>
    <property type="match status" value="1"/>
</dbReference>
<feature type="domain" description="Fumarate lyase N-terminal" evidence="2">
    <location>
        <begin position="19"/>
        <end position="344"/>
    </location>
</feature>
<dbReference type="GO" id="GO:0006099">
    <property type="term" value="P:tricarboxylic acid cycle"/>
    <property type="evidence" value="ECO:0007669"/>
    <property type="project" value="InterPro"/>
</dbReference>
<dbReference type="InterPro" id="IPR000362">
    <property type="entry name" value="Fumarate_lyase_fam"/>
</dbReference>
<dbReference type="Pfam" id="PF00206">
    <property type="entry name" value="Lyase_1"/>
    <property type="match status" value="1"/>
</dbReference>
<dbReference type="GO" id="GO:0005829">
    <property type="term" value="C:cytosol"/>
    <property type="evidence" value="ECO:0007669"/>
    <property type="project" value="TreeGrafter"/>
</dbReference>
<dbReference type="KEGG" id="dvl:Dvul_1389"/>
<dbReference type="GO" id="GO:0008797">
    <property type="term" value="F:aspartate ammonia-lyase activity"/>
    <property type="evidence" value="ECO:0007669"/>
    <property type="project" value="TreeGrafter"/>
</dbReference>
<dbReference type="EMBL" id="CP000527">
    <property type="protein sequence ID" value="ABM28407.1"/>
    <property type="molecule type" value="Genomic_DNA"/>
</dbReference>
<dbReference type="GO" id="GO:0006531">
    <property type="term" value="P:aspartate metabolic process"/>
    <property type="evidence" value="ECO:0007669"/>
    <property type="project" value="TreeGrafter"/>
</dbReference>
<dbReference type="PANTHER" id="PTHR42696">
    <property type="entry name" value="ASPARTATE AMMONIA-LYASE"/>
    <property type="match status" value="1"/>
</dbReference>
<dbReference type="Gene3D" id="1.10.275.10">
    <property type="entry name" value="Fumarase/aspartase (N-terminal domain)"/>
    <property type="match status" value="1"/>
</dbReference>
<dbReference type="NCBIfam" id="NF008909">
    <property type="entry name" value="PRK12273.1"/>
    <property type="match status" value="1"/>
</dbReference>
<dbReference type="Gene3D" id="1.10.40.30">
    <property type="entry name" value="Fumarase/aspartase (C-terminal domain)"/>
    <property type="match status" value="1"/>
</dbReference>
<feature type="domain" description="Fumarase C C-terminal" evidence="3">
    <location>
        <begin position="414"/>
        <end position="464"/>
    </location>
</feature>
<dbReference type="InterPro" id="IPR018951">
    <property type="entry name" value="Fumarase_C_C"/>
</dbReference>
<dbReference type="PRINTS" id="PR00149">
    <property type="entry name" value="FUMRATELYASE"/>
</dbReference>
<dbReference type="CDD" id="cd01357">
    <property type="entry name" value="Aspartase"/>
    <property type="match status" value="1"/>
</dbReference>
<evidence type="ECO:0000259" key="2">
    <source>
        <dbReference type="Pfam" id="PF00206"/>
    </source>
</evidence>
<evidence type="ECO:0000259" key="3">
    <source>
        <dbReference type="Pfam" id="PF10415"/>
    </source>
</evidence>
<dbReference type="RefSeq" id="WP_011792229.1">
    <property type="nucleotide sequence ID" value="NC_008751.1"/>
</dbReference>
<dbReference type="InterPro" id="IPR022761">
    <property type="entry name" value="Fumarate_lyase_N"/>
</dbReference>
<accession>A0A0H3A7X2</accession>
<organism evidence="4 5">
    <name type="scientific">Nitratidesulfovibrio vulgaris (strain DP4)</name>
    <name type="common">Desulfovibrio vulgaris</name>
    <dbReference type="NCBI Taxonomy" id="391774"/>
    <lineage>
        <taxon>Bacteria</taxon>
        <taxon>Pseudomonadati</taxon>
        <taxon>Thermodesulfobacteriota</taxon>
        <taxon>Desulfovibrionia</taxon>
        <taxon>Desulfovibrionales</taxon>
        <taxon>Desulfovibrionaceae</taxon>
        <taxon>Nitratidesulfovibrio</taxon>
    </lineage>
</organism>
<keyword evidence="1 4" id="KW-0456">Lyase</keyword>
<reference evidence="5" key="1">
    <citation type="journal article" date="2009" name="Environ. Microbiol.">
        <title>Contribution of mobile genetic elements to Desulfovibrio vulgaris genome plasticity.</title>
        <authorList>
            <person name="Walker C.B."/>
            <person name="Stolyar S."/>
            <person name="Chivian D."/>
            <person name="Pinel N."/>
            <person name="Gabster J.A."/>
            <person name="Dehal P.S."/>
            <person name="He Z."/>
            <person name="Yang Z.K."/>
            <person name="Yen H.C."/>
            <person name="Zhou J."/>
            <person name="Wall J.D."/>
            <person name="Hazen T.C."/>
            <person name="Arkin A.P."/>
            <person name="Stahl D.A."/>
        </authorList>
    </citation>
    <scope>NUCLEOTIDE SEQUENCE [LARGE SCALE GENOMIC DNA]</scope>
    <source>
        <strain evidence="5">DP4</strain>
    </source>
</reference>
<name>A0A0H3A7X2_NITV4</name>
<protein>
    <submittedName>
        <fullName evidence="4">Fumarate lyase</fullName>
    </submittedName>
</protein>
<dbReference type="InterPro" id="IPR051546">
    <property type="entry name" value="Aspartate_Ammonia-Lyase"/>
</dbReference>
<dbReference type="Proteomes" id="UP000009173">
    <property type="component" value="Chromosome"/>
</dbReference>
<dbReference type="SUPFAM" id="SSF48557">
    <property type="entry name" value="L-aspartase-like"/>
    <property type="match status" value="1"/>
</dbReference>